<organism evidence="6 7">
    <name type="scientific">Luteipulveratus mongoliensis</name>
    <dbReference type="NCBI Taxonomy" id="571913"/>
    <lineage>
        <taxon>Bacteria</taxon>
        <taxon>Bacillati</taxon>
        <taxon>Actinomycetota</taxon>
        <taxon>Actinomycetes</taxon>
        <taxon>Micrococcales</taxon>
        <taxon>Dermacoccaceae</taxon>
        <taxon>Luteipulveratus</taxon>
    </lineage>
</organism>
<dbReference type="PATRIC" id="fig|571913.6.peg.2518"/>
<feature type="binding site" evidence="4">
    <location>
        <position position="117"/>
    </location>
    <ligand>
        <name>[4Fe-4S] cluster</name>
        <dbReference type="ChEBI" id="CHEBI:49883"/>
    </ligand>
</feature>
<dbReference type="InterPro" id="IPR014729">
    <property type="entry name" value="Rossmann-like_a/b/a_fold"/>
</dbReference>
<evidence type="ECO:0000256" key="1">
    <source>
        <dbReference type="ARBA" id="ARBA00009732"/>
    </source>
</evidence>
<keyword evidence="4" id="KW-0479">Metal-binding</keyword>
<dbReference type="SUPFAM" id="SSF52402">
    <property type="entry name" value="Adenine nucleotide alpha hydrolases-like"/>
    <property type="match status" value="1"/>
</dbReference>
<comment type="pathway">
    <text evidence="3 4">Sulfur metabolism; hydrogen sulfide biosynthesis; sulfite from sulfate.</text>
</comment>
<dbReference type="EC" id="1.8.4.10" evidence="4"/>
<proteinExistence type="inferred from homology"/>
<keyword evidence="2 4" id="KW-0560">Oxidoreductase</keyword>
<comment type="function">
    <text evidence="4">Catalyzes the formation of sulfite from adenosine 5'-phosphosulfate (APS) using thioredoxin as an electron donor.</text>
</comment>
<feature type="active site" description="Nucleophile; cysteine thiosulfonate intermediate" evidence="4">
    <location>
        <position position="225"/>
    </location>
</feature>
<dbReference type="GO" id="GO:0004604">
    <property type="term" value="F:phosphoadenylyl-sulfate reductase (thioredoxin) activity"/>
    <property type="evidence" value="ECO:0007669"/>
    <property type="project" value="UniProtKB-UniRule"/>
</dbReference>
<dbReference type="KEGG" id="lmoi:VV02_12355"/>
<dbReference type="GO" id="GO:0046872">
    <property type="term" value="F:metal ion binding"/>
    <property type="evidence" value="ECO:0007669"/>
    <property type="project" value="UniProtKB-KW"/>
</dbReference>
<dbReference type="PANTHER" id="PTHR46509:SF1">
    <property type="entry name" value="PHOSPHOADENOSINE PHOSPHOSULFATE REDUCTASE"/>
    <property type="match status" value="1"/>
</dbReference>
<keyword evidence="7" id="KW-1185">Reference proteome</keyword>
<comment type="similarity">
    <text evidence="1 4">Belongs to the PAPS reductase family. CysH subfamily.</text>
</comment>
<evidence type="ECO:0000256" key="3">
    <source>
        <dbReference type="ARBA" id="ARBA00024327"/>
    </source>
</evidence>
<feature type="binding site" evidence="4">
    <location>
        <position position="199"/>
    </location>
    <ligand>
        <name>[4Fe-4S] cluster</name>
        <dbReference type="ChEBI" id="CHEBI:49883"/>
    </ligand>
</feature>
<dbReference type="GO" id="GO:0043866">
    <property type="term" value="F:adenylyl-sulfate reductase (thioredoxin) activity"/>
    <property type="evidence" value="ECO:0007669"/>
    <property type="project" value="UniProtKB-EC"/>
</dbReference>
<dbReference type="RefSeq" id="WP_052591816.1">
    <property type="nucleotide sequence ID" value="NZ_CP011112.1"/>
</dbReference>
<evidence type="ECO:0000256" key="4">
    <source>
        <dbReference type="HAMAP-Rule" id="MF_00063"/>
    </source>
</evidence>
<evidence type="ECO:0000313" key="6">
    <source>
        <dbReference type="EMBL" id="AKU16474.1"/>
    </source>
</evidence>
<evidence type="ECO:0000259" key="5">
    <source>
        <dbReference type="Pfam" id="PF01507"/>
    </source>
</evidence>
<dbReference type="GO" id="GO:0051539">
    <property type="term" value="F:4 iron, 4 sulfur cluster binding"/>
    <property type="evidence" value="ECO:0007669"/>
    <property type="project" value="UniProtKB-UniRule"/>
</dbReference>
<sequence length="229" mass="25381">MTVATDLRGLAQQGAAELEGATAEDVLRWADRHLDRVAVAASMQDTVLVHLASRVIPGIDVLFLDTGYHFPETLQTRDQVARTYDVTLRNLTARQTVAEQDETYGAKLHDRDPDLCCSLRKTHPLDEAIDTYDGWATGLRRAESATRANTPVVAFDERREKIKLAPLALWTDEQVEAYIDEHDVIMNPLLSQGFPSIGCAPCTRRVLAGEDARAGRWSGNDKTECGIHL</sequence>
<dbReference type="Proteomes" id="UP000066480">
    <property type="component" value="Chromosome"/>
</dbReference>
<dbReference type="Gene3D" id="3.40.50.620">
    <property type="entry name" value="HUPs"/>
    <property type="match status" value="1"/>
</dbReference>
<dbReference type="STRING" id="571913.VV02_12355"/>
<reference evidence="6 7" key="1">
    <citation type="submission" date="2015-03" db="EMBL/GenBank/DDBJ databases">
        <title>Luteipulveratus halotolerans sp. nov., a novel actinobacterium (Dermacoccaceae) from Sarawak, Malaysia.</title>
        <authorList>
            <person name="Juboi H."/>
            <person name="Basik A."/>
            <person name="Shamsul S.S."/>
            <person name="Arnold P."/>
            <person name="Schmitt E.K."/>
            <person name="Sanglier J.-J."/>
            <person name="Yeo T."/>
        </authorList>
    </citation>
    <scope>NUCLEOTIDE SEQUENCE [LARGE SCALE GENOMIC DNA]</scope>
    <source>
        <strain evidence="6 7">MN07-A0370</strain>
    </source>
</reference>
<dbReference type="PIRSF" id="PIRSF000857">
    <property type="entry name" value="PAPS_reductase"/>
    <property type="match status" value="1"/>
</dbReference>
<comment type="catalytic activity">
    <reaction evidence="4">
        <text>[thioredoxin]-disulfide + sulfite + AMP + 2 H(+) = adenosine 5'-phosphosulfate + [thioredoxin]-dithiol</text>
        <dbReference type="Rhea" id="RHEA:21976"/>
        <dbReference type="Rhea" id="RHEA-COMP:10698"/>
        <dbReference type="Rhea" id="RHEA-COMP:10700"/>
        <dbReference type="ChEBI" id="CHEBI:15378"/>
        <dbReference type="ChEBI" id="CHEBI:17359"/>
        <dbReference type="ChEBI" id="CHEBI:29950"/>
        <dbReference type="ChEBI" id="CHEBI:50058"/>
        <dbReference type="ChEBI" id="CHEBI:58243"/>
        <dbReference type="ChEBI" id="CHEBI:456215"/>
        <dbReference type="EC" id="1.8.4.10"/>
    </reaction>
</comment>
<dbReference type="CDD" id="cd23945">
    <property type="entry name" value="PAPS_reductase"/>
    <property type="match status" value="1"/>
</dbReference>
<comment type="cofactor">
    <cofactor evidence="4">
        <name>[4Fe-4S] cluster</name>
        <dbReference type="ChEBI" id="CHEBI:49883"/>
    </cofactor>
    <text evidence="4">Binds 1 [4Fe-4S] cluster per subunit.</text>
</comment>
<dbReference type="EMBL" id="CP011112">
    <property type="protein sequence ID" value="AKU16474.1"/>
    <property type="molecule type" value="Genomic_DNA"/>
</dbReference>
<dbReference type="NCBIfam" id="TIGR00434">
    <property type="entry name" value="cysH"/>
    <property type="match status" value="1"/>
</dbReference>
<dbReference type="InterPro" id="IPR002500">
    <property type="entry name" value="PAPS_reduct_dom"/>
</dbReference>
<evidence type="ECO:0000313" key="7">
    <source>
        <dbReference type="Proteomes" id="UP000066480"/>
    </source>
</evidence>
<accession>A0A0K1JIC8</accession>
<dbReference type="GO" id="GO:0070814">
    <property type="term" value="P:hydrogen sulfide biosynthetic process"/>
    <property type="evidence" value="ECO:0007669"/>
    <property type="project" value="UniProtKB-UniRule"/>
</dbReference>
<dbReference type="HAMAP" id="MF_00063">
    <property type="entry name" value="CysH"/>
    <property type="match status" value="1"/>
</dbReference>
<feature type="binding site" evidence="4">
    <location>
        <position position="202"/>
    </location>
    <ligand>
        <name>[4Fe-4S] cluster</name>
        <dbReference type="ChEBI" id="CHEBI:49883"/>
    </ligand>
</feature>
<keyword evidence="4" id="KW-0963">Cytoplasm</keyword>
<dbReference type="GO" id="GO:0005737">
    <property type="term" value="C:cytoplasm"/>
    <property type="evidence" value="ECO:0007669"/>
    <property type="project" value="UniProtKB-SubCell"/>
</dbReference>
<dbReference type="PANTHER" id="PTHR46509">
    <property type="entry name" value="PHOSPHOADENOSINE PHOSPHOSULFATE REDUCTASE"/>
    <property type="match status" value="1"/>
</dbReference>
<dbReference type="Pfam" id="PF01507">
    <property type="entry name" value="PAPS_reduct"/>
    <property type="match status" value="1"/>
</dbReference>
<evidence type="ECO:0000256" key="2">
    <source>
        <dbReference type="ARBA" id="ARBA00023002"/>
    </source>
</evidence>
<dbReference type="NCBIfam" id="NF002537">
    <property type="entry name" value="PRK02090.1"/>
    <property type="match status" value="1"/>
</dbReference>
<gene>
    <name evidence="4" type="primary">cysH</name>
    <name evidence="6" type="ORF">VV02_12355</name>
</gene>
<keyword evidence="4" id="KW-0411">Iron-sulfur</keyword>
<keyword evidence="4" id="KW-0408">Iron</keyword>
<dbReference type="OrthoDB" id="9794018at2"/>
<name>A0A0K1JIC8_9MICO</name>
<dbReference type="GO" id="GO:0019379">
    <property type="term" value="P:sulfate assimilation, phosphoadenylyl sulfate reduction by phosphoadenylyl-sulfate reductase (thioredoxin)"/>
    <property type="evidence" value="ECO:0007669"/>
    <property type="project" value="UniProtKB-UniRule"/>
</dbReference>
<comment type="subcellular location">
    <subcellularLocation>
        <location evidence="4">Cytoplasm</location>
    </subcellularLocation>
</comment>
<dbReference type="InterPro" id="IPR004511">
    <property type="entry name" value="PAPS/APS_Rdtase"/>
</dbReference>
<protein>
    <recommendedName>
        <fullName evidence="4">Adenosine 5'-phosphosulfate reductase</fullName>
        <shortName evidence="4">APS reductase</shortName>
        <ecNumber evidence="4">1.8.4.10</ecNumber>
    </recommendedName>
    <alternativeName>
        <fullName evidence="4">5'-adenylylsulfate reductase</fullName>
    </alternativeName>
    <alternativeName>
        <fullName evidence="4">Thioredoxin-dependent 5'-adenylylsulfate reductase</fullName>
    </alternativeName>
</protein>
<dbReference type="AlphaFoldDB" id="A0A0K1JIC8"/>
<feature type="domain" description="Phosphoadenosine phosphosulphate reductase" evidence="5">
    <location>
        <begin position="38"/>
        <end position="204"/>
    </location>
</feature>
<feature type="binding site" evidence="4">
    <location>
        <position position="116"/>
    </location>
    <ligand>
        <name>[4Fe-4S] cluster</name>
        <dbReference type="ChEBI" id="CHEBI:49883"/>
    </ligand>
</feature>